<evidence type="ECO:0000313" key="3">
    <source>
        <dbReference type="EMBL" id="GJM94562.1"/>
    </source>
</evidence>
<dbReference type="EMBL" id="BQKI01000005">
    <property type="protein sequence ID" value="GJM94562.1"/>
    <property type="molecule type" value="Genomic_DNA"/>
</dbReference>
<dbReference type="Proteomes" id="UP001054889">
    <property type="component" value="Unassembled WGS sequence"/>
</dbReference>
<keyword evidence="4" id="KW-1185">Reference proteome</keyword>
<dbReference type="SUPFAM" id="SSF51101">
    <property type="entry name" value="Mannose-binding lectins"/>
    <property type="match status" value="1"/>
</dbReference>
<evidence type="ECO:0000313" key="4">
    <source>
        <dbReference type="Proteomes" id="UP001054889"/>
    </source>
</evidence>
<reference evidence="3" key="2">
    <citation type="submission" date="2021-12" db="EMBL/GenBank/DDBJ databases">
        <title>Resequencing data analysis of finger millet.</title>
        <authorList>
            <person name="Hatakeyama M."/>
            <person name="Aluri S."/>
            <person name="Balachadran M.T."/>
            <person name="Sivarajan S.R."/>
            <person name="Poveda L."/>
            <person name="Shimizu-Inatsugi R."/>
            <person name="Schlapbach R."/>
            <person name="Sreeman S.M."/>
            <person name="Shimizu K.K."/>
        </authorList>
    </citation>
    <scope>NUCLEOTIDE SEQUENCE</scope>
</reference>
<dbReference type="PANTHER" id="PTHR46506">
    <property type="entry name" value="OS05G0143600 PROTEIN"/>
    <property type="match status" value="1"/>
</dbReference>
<dbReference type="InterPro" id="IPR036404">
    <property type="entry name" value="Jacalin-like_lectin_dom_sf"/>
</dbReference>
<keyword evidence="1" id="KW-0430">Lectin</keyword>
<protein>
    <recommendedName>
        <fullName evidence="2">Jacalin-type lectin domain-containing protein</fullName>
    </recommendedName>
</protein>
<dbReference type="InterPro" id="IPR033734">
    <property type="entry name" value="Jacalin-like_lectin_dom_plant"/>
</dbReference>
<sequence>MMRNWAANAAGSLREWHEFLGIPWELHSLSASFTSRRTSLASMEGLVKIGPWGGSGDELRDIAVAPHRLESVVISSGWAVDSISFTYTVIDGTSHKVGQWGGSGGHKQEGRDGVVRSLTFVTNVGKHGPFGNAGEGTPFSVPVQNGGRVVGFFGRSECGS</sequence>
<organism evidence="3 4">
    <name type="scientific">Eleusine coracana subsp. coracana</name>
    <dbReference type="NCBI Taxonomy" id="191504"/>
    <lineage>
        <taxon>Eukaryota</taxon>
        <taxon>Viridiplantae</taxon>
        <taxon>Streptophyta</taxon>
        <taxon>Embryophyta</taxon>
        <taxon>Tracheophyta</taxon>
        <taxon>Spermatophyta</taxon>
        <taxon>Magnoliopsida</taxon>
        <taxon>Liliopsida</taxon>
        <taxon>Poales</taxon>
        <taxon>Poaceae</taxon>
        <taxon>PACMAD clade</taxon>
        <taxon>Chloridoideae</taxon>
        <taxon>Cynodonteae</taxon>
        <taxon>Eleusininae</taxon>
        <taxon>Eleusine</taxon>
    </lineage>
</organism>
<dbReference type="GO" id="GO:0030246">
    <property type="term" value="F:carbohydrate binding"/>
    <property type="evidence" value="ECO:0007669"/>
    <property type="project" value="UniProtKB-KW"/>
</dbReference>
<evidence type="ECO:0000259" key="2">
    <source>
        <dbReference type="PROSITE" id="PS51752"/>
    </source>
</evidence>
<proteinExistence type="predicted"/>
<comment type="caution">
    <text evidence="3">The sequence shown here is derived from an EMBL/GenBank/DDBJ whole genome shotgun (WGS) entry which is preliminary data.</text>
</comment>
<feature type="domain" description="Jacalin-type lectin" evidence="2">
    <location>
        <begin position="46"/>
        <end position="160"/>
    </location>
</feature>
<gene>
    <name evidence="3" type="primary">ga11219</name>
    <name evidence="3" type="ORF">PR202_ga11219</name>
</gene>
<dbReference type="CDD" id="cd09612">
    <property type="entry name" value="Jacalin"/>
    <property type="match status" value="1"/>
</dbReference>
<dbReference type="InterPro" id="IPR001229">
    <property type="entry name" value="Jacalin-like_lectin_dom"/>
</dbReference>
<dbReference type="Pfam" id="PF01419">
    <property type="entry name" value="Jacalin"/>
    <property type="match status" value="2"/>
</dbReference>
<dbReference type="AlphaFoldDB" id="A0AAV5C914"/>
<accession>A0AAV5C914</accession>
<dbReference type="Gene3D" id="2.100.10.30">
    <property type="entry name" value="Jacalin-like lectin domain"/>
    <property type="match status" value="2"/>
</dbReference>
<name>A0AAV5C914_ELECO</name>
<dbReference type="PROSITE" id="PS51752">
    <property type="entry name" value="JACALIN_LECTIN"/>
    <property type="match status" value="1"/>
</dbReference>
<evidence type="ECO:0000256" key="1">
    <source>
        <dbReference type="ARBA" id="ARBA00022734"/>
    </source>
</evidence>
<reference evidence="3" key="1">
    <citation type="journal article" date="2018" name="DNA Res.">
        <title>Multiple hybrid de novo genome assembly of finger millet, an orphan allotetraploid crop.</title>
        <authorList>
            <person name="Hatakeyama M."/>
            <person name="Aluri S."/>
            <person name="Balachadran M.T."/>
            <person name="Sivarajan S.R."/>
            <person name="Patrignani A."/>
            <person name="Gruter S."/>
            <person name="Poveda L."/>
            <person name="Shimizu-Inatsugi R."/>
            <person name="Baeten J."/>
            <person name="Francoijs K.J."/>
            <person name="Nataraja K.N."/>
            <person name="Reddy Y.A.N."/>
            <person name="Phadnis S."/>
            <person name="Ravikumar R.L."/>
            <person name="Schlapbach R."/>
            <person name="Sreeman S.M."/>
            <person name="Shimizu K.K."/>
        </authorList>
    </citation>
    <scope>NUCLEOTIDE SEQUENCE</scope>
</reference>